<evidence type="ECO:0000256" key="1">
    <source>
        <dbReference type="SAM" id="MobiDB-lite"/>
    </source>
</evidence>
<comment type="caution">
    <text evidence="3">The sequence shown here is derived from an EMBL/GenBank/DDBJ whole genome shotgun (WGS) entry which is preliminary data.</text>
</comment>
<gene>
    <name evidence="3" type="ORF">ACFQE9_05605</name>
</gene>
<dbReference type="RefSeq" id="WP_379741605.1">
    <property type="nucleotide sequence ID" value="NZ_JBHSVN010000001.1"/>
</dbReference>
<proteinExistence type="predicted"/>
<dbReference type="PANTHER" id="PTHR42831:SF1">
    <property type="entry name" value="FE-S PROTEIN MATURATION AUXILIARY FACTOR YITW"/>
    <property type="match status" value="1"/>
</dbReference>
<dbReference type="Proteomes" id="UP001596296">
    <property type="component" value="Unassembled WGS sequence"/>
</dbReference>
<evidence type="ECO:0000313" key="4">
    <source>
        <dbReference type="Proteomes" id="UP001596296"/>
    </source>
</evidence>
<feature type="compositionally biased region" description="Basic and acidic residues" evidence="1">
    <location>
        <begin position="30"/>
        <end position="41"/>
    </location>
</feature>
<organism evidence="3 4">
    <name type="scientific">Halopenitus salinus</name>
    <dbReference type="NCBI Taxonomy" id="1198295"/>
    <lineage>
        <taxon>Archaea</taxon>
        <taxon>Methanobacteriati</taxon>
        <taxon>Methanobacteriota</taxon>
        <taxon>Stenosarchaea group</taxon>
        <taxon>Halobacteria</taxon>
        <taxon>Halobacteriales</taxon>
        <taxon>Haloferacaceae</taxon>
        <taxon>Halopenitus</taxon>
    </lineage>
</organism>
<dbReference type="EMBL" id="JBHSXL010000004">
    <property type="protein sequence ID" value="MFC6892090.1"/>
    <property type="molecule type" value="Genomic_DNA"/>
</dbReference>
<keyword evidence="4" id="KW-1185">Reference proteome</keyword>
<dbReference type="Pfam" id="PF01883">
    <property type="entry name" value="FeS_assembly_P"/>
    <property type="match status" value="1"/>
</dbReference>
<accession>A0ABD5URU1</accession>
<dbReference type="Gene3D" id="3.30.300.130">
    <property type="entry name" value="Fe-S cluster assembly (FSCA)"/>
    <property type="match status" value="1"/>
</dbReference>
<reference evidence="3 4" key="1">
    <citation type="journal article" date="2019" name="Int. J. Syst. Evol. Microbiol.">
        <title>The Global Catalogue of Microorganisms (GCM) 10K type strain sequencing project: providing services to taxonomists for standard genome sequencing and annotation.</title>
        <authorList>
            <consortium name="The Broad Institute Genomics Platform"/>
            <consortium name="The Broad Institute Genome Sequencing Center for Infectious Disease"/>
            <person name="Wu L."/>
            <person name="Ma J."/>
        </authorList>
    </citation>
    <scope>NUCLEOTIDE SEQUENCE [LARGE SCALE GENOMIC DNA]</scope>
    <source>
        <strain evidence="3 4">SKJ47</strain>
    </source>
</reference>
<dbReference type="SUPFAM" id="SSF117916">
    <property type="entry name" value="Fe-S cluster assembly (FSCA) domain-like"/>
    <property type="match status" value="1"/>
</dbReference>
<feature type="compositionally biased region" description="Basic and acidic residues" evidence="1">
    <location>
        <begin position="1"/>
        <end position="10"/>
    </location>
</feature>
<feature type="domain" description="MIP18 family-like" evidence="2">
    <location>
        <begin position="36"/>
        <end position="111"/>
    </location>
</feature>
<sequence>MSKRSTREDDSAPEDGTLGSPESENDATQEGDRPSRERVREALASVTDPELDRSIVELEYIDEIRFEPDGTVRVAFTLPTAWCSPAFAWMMAGDSRDVVESLPGVDRCRIELREHMHEREVNRGINEGIDFAEAFPDAEDGIADLRETLDEKAVLSRQYRATEALLAAGLDLEQIALLERSDLDREIADSRIAVAVPDRGFEVTVPAEPLERYLEKAAALDRFERSERLFRTPDGDAIDPDDAELVHRRARLARVNMDGQGGVCDALHESRQSALAE</sequence>
<protein>
    <submittedName>
        <fullName evidence="3">Metal-sulfur cluster assembly factor</fullName>
    </submittedName>
</protein>
<evidence type="ECO:0000259" key="2">
    <source>
        <dbReference type="Pfam" id="PF01883"/>
    </source>
</evidence>
<dbReference type="InterPro" id="IPR052339">
    <property type="entry name" value="Fe-S_Maturation_MIP18"/>
</dbReference>
<dbReference type="InterPro" id="IPR034904">
    <property type="entry name" value="FSCA_dom_sf"/>
</dbReference>
<feature type="region of interest" description="Disordered" evidence="1">
    <location>
        <begin position="1"/>
        <end position="46"/>
    </location>
</feature>
<dbReference type="PANTHER" id="PTHR42831">
    <property type="entry name" value="FE-S PROTEIN MATURATION AUXILIARY FACTOR YITW"/>
    <property type="match status" value="1"/>
</dbReference>
<dbReference type="AlphaFoldDB" id="A0ABD5URU1"/>
<evidence type="ECO:0000313" key="3">
    <source>
        <dbReference type="EMBL" id="MFC6892090.1"/>
    </source>
</evidence>
<dbReference type="InterPro" id="IPR002744">
    <property type="entry name" value="MIP18-like"/>
</dbReference>
<name>A0ABD5URU1_9EURY</name>